<evidence type="ECO:0000313" key="4">
    <source>
        <dbReference type="EMBL" id="KKI49429.1"/>
    </source>
</evidence>
<evidence type="ECO:0000313" key="5">
    <source>
        <dbReference type="Proteomes" id="UP000034076"/>
    </source>
</evidence>
<feature type="domain" description="SHSP" evidence="3">
    <location>
        <begin position="21"/>
        <end position="132"/>
    </location>
</feature>
<name>A0A0M2NAA8_9FIRM</name>
<dbReference type="InterPro" id="IPR008978">
    <property type="entry name" value="HSP20-like_chaperone"/>
</dbReference>
<gene>
    <name evidence="4" type="ORF">CHK_3007</name>
</gene>
<dbReference type="EMBL" id="LAYJ01000133">
    <property type="protein sequence ID" value="KKI49429.1"/>
    <property type="molecule type" value="Genomic_DNA"/>
</dbReference>
<dbReference type="STRING" id="270498.CHK_3007"/>
<keyword evidence="5" id="KW-1185">Reference proteome</keyword>
<dbReference type="Proteomes" id="UP000034076">
    <property type="component" value="Unassembled WGS sequence"/>
</dbReference>
<evidence type="ECO:0000256" key="2">
    <source>
        <dbReference type="RuleBase" id="RU003616"/>
    </source>
</evidence>
<comment type="similarity">
    <text evidence="1 2">Belongs to the small heat shock protein (HSP20) family.</text>
</comment>
<accession>A0A0M2NAA8</accession>
<dbReference type="SUPFAM" id="SSF49764">
    <property type="entry name" value="HSP20-like chaperones"/>
    <property type="match status" value="1"/>
</dbReference>
<dbReference type="Pfam" id="PF00011">
    <property type="entry name" value="HSP20"/>
    <property type="match status" value="1"/>
</dbReference>
<reference evidence="4 5" key="1">
    <citation type="submission" date="2015-04" db="EMBL/GenBank/DDBJ databases">
        <title>Draft genome sequence of bacteremic isolate Catabacter hongkongensis type strain HKU16T.</title>
        <authorList>
            <person name="Lau S.K."/>
            <person name="Teng J.L."/>
            <person name="Huang Y."/>
            <person name="Curreem S.O."/>
            <person name="Tsui S.K."/>
            <person name="Woo P.C."/>
        </authorList>
    </citation>
    <scope>NUCLEOTIDE SEQUENCE [LARGE SCALE GENOMIC DNA]</scope>
    <source>
        <strain evidence="4 5">HKU16</strain>
    </source>
</reference>
<dbReference type="InterPro" id="IPR002068">
    <property type="entry name" value="A-crystallin/Hsp20_dom"/>
</dbReference>
<dbReference type="InterPro" id="IPR031107">
    <property type="entry name" value="Small_HSP"/>
</dbReference>
<dbReference type="AlphaFoldDB" id="A0A0M2NAA8"/>
<protein>
    <submittedName>
        <fullName evidence="4">Heat shock protein Hsp20</fullName>
    </submittedName>
</protein>
<evidence type="ECO:0000256" key="1">
    <source>
        <dbReference type="PROSITE-ProRule" id="PRU00285"/>
    </source>
</evidence>
<keyword evidence="4" id="KW-0346">Stress response</keyword>
<dbReference type="PROSITE" id="PS01031">
    <property type="entry name" value="SHSP"/>
    <property type="match status" value="1"/>
</dbReference>
<evidence type="ECO:0000259" key="3">
    <source>
        <dbReference type="PROSITE" id="PS01031"/>
    </source>
</evidence>
<sequence>MNTFDDLDFWDKSFLRNFFNGSEGFSNFRVDVRDKGDHYQIDADLPGLHREMIDVTINDGMLTISADMDEESKTEKDDYVINERRTGRVSRSFSVPDVKDDEITAEYKDGVLKINLPKSTEEEKKSHKIDVR</sequence>
<dbReference type="Gene3D" id="2.60.40.790">
    <property type="match status" value="1"/>
</dbReference>
<proteinExistence type="inferred from homology"/>
<organism evidence="4 5">
    <name type="scientific">Christensenella hongkongensis</name>
    <dbReference type="NCBI Taxonomy" id="270498"/>
    <lineage>
        <taxon>Bacteria</taxon>
        <taxon>Bacillati</taxon>
        <taxon>Bacillota</taxon>
        <taxon>Clostridia</taxon>
        <taxon>Christensenellales</taxon>
        <taxon>Christensenellaceae</taxon>
        <taxon>Christensenella</taxon>
    </lineage>
</organism>
<dbReference type="PANTHER" id="PTHR11527">
    <property type="entry name" value="HEAT-SHOCK PROTEIN 20 FAMILY MEMBER"/>
    <property type="match status" value="1"/>
</dbReference>
<comment type="caution">
    <text evidence="4">The sequence shown here is derived from an EMBL/GenBank/DDBJ whole genome shotgun (WGS) entry which is preliminary data.</text>
</comment>